<feature type="region of interest" description="Disordered" evidence="4">
    <location>
        <begin position="1"/>
        <end position="63"/>
    </location>
</feature>
<dbReference type="InterPro" id="IPR010473">
    <property type="entry name" value="GTPase-bd"/>
</dbReference>
<accession>A0A5N5DTQ0</accession>
<protein>
    <submittedName>
        <fullName evidence="8">Cytokinesis protein sepA</fullName>
    </submittedName>
</protein>
<dbReference type="Gene3D" id="6.10.30.50">
    <property type="match status" value="1"/>
</dbReference>
<dbReference type="InterPro" id="IPR016024">
    <property type="entry name" value="ARM-type_fold"/>
</dbReference>
<dbReference type="OrthoDB" id="1104827at2759"/>
<dbReference type="FunFam" id="1.20.58.2220:FF:000006">
    <property type="entry name" value="Cytokinesis protein sepA"/>
    <property type="match status" value="1"/>
</dbReference>
<feature type="compositionally biased region" description="Low complexity" evidence="4">
    <location>
        <begin position="168"/>
        <end position="182"/>
    </location>
</feature>
<dbReference type="Gene3D" id="1.20.58.2220">
    <property type="entry name" value="Formin, FH2 domain"/>
    <property type="match status" value="1"/>
</dbReference>
<dbReference type="SMART" id="SM01140">
    <property type="entry name" value="Drf_GBD"/>
    <property type="match status" value="1"/>
</dbReference>
<evidence type="ECO:0000259" key="6">
    <source>
        <dbReference type="PROSITE" id="PS51232"/>
    </source>
</evidence>
<evidence type="ECO:0000256" key="1">
    <source>
        <dbReference type="ARBA" id="ARBA00023054"/>
    </source>
</evidence>
<dbReference type="InterPro" id="IPR011989">
    <property type="entry name" value="ARM-like"/>
</dbReference>
<dbReference type="SMART" id="SM00498">
    <property type="entry name" value="FH2"/>
    <property type="match status" value="1"/>
</dbReference>
<feature type="compositionally biased region" description="Pro residues" evidence="4">
    <location>
        <begin position="988"/>
        <end position="998"/>
    </location>
</feature>
<feature type="domain" description="DAD" evidence="5">
    <location>
        <begin position="1552"/>
        <end position="1584"/>
    </location>
</feature>
<dbReference type="InterPro" id="IPR015425">
    <property type="entry name" value="FH2_Formin"/>
</dbReference>
<dbReference type="FunFam" id="1.25.10.10:FF:000291">
    <property type="entry name" value="Cytokinesis protein sepA"/>
    <property type="match status" value="1"/>
</dbReference>
<feature type="compositionally biased region" description="Pro residues" evidence="4">
    <location>
        <begin position="130"/>
        <end position="146"/>
    </location>
</feature>
<dbReference type="GO" id="GO:0051016">
    <property type="term" value="P:barbed-end actin filament capping"/>
    <property type="evidence" value="ECO:0007669"/>
    <property type="project" value="TreeGrafter"/>
</dbReference>
<sequence length="1846" mass="203377">MSDHKSRQSSGGKSFFSRRKNKDDVPETPGLPSNLSAGSSRHQSRSSVNSLNGSPNNRPISYLPEHLQTAGVLTSIPYDSVPPDGRSPISVDFLPNSQAAAQAAARREPLPHHLNKGGADFHQYPIFNPSAPPPPGVAVPPRPPPHSTGTAMASSQPGDRGVSIQQWGSGRPSTSSGRPYSPNAHGSSYAATEASYNTRASSDQASVYSNHSGHRDTKMSFATLGVDQHTLLPTIGVNGRPIAPAPAPGNAASFDPAGFHLQRPNDDREIEFEFMALMQKRGWNSLPEQARRQMEAYPISKKWTLVHQDRLAEWQGEQRRRQNARQSQYSVDGTGILGRSDEEGSPEWYVRKVLDNSITAKQLQSLSVSLRTQPIGWVKAFVEAQGSIALTNVLNKINRRQGGGPAPPPGSQNTQEKDLDREYDIVKCLKALMNNKYGADNALAYPQIVTSLASSLVSPRLNTRKLVSEVLTFLCHWANGQGHEKVLQALDQLKQAQGENGRFDAWMRIVEVTVDGRGKMGSLVGASDEARSGGIGFENLLMEYAVASLFLVNMIVDAPERDLQLRVHLRAQFTACGIKRILNKMEGFQYDVIDKQIERYRTNEAIDYEDLLERENSSMVDSIEGEVKDMNDPSQIVDAIQNKIAGTRAQDYFVSAMQHFLLIRDNEGEDRLRLFQLVDSMLSYVAMDRRLPDMDLKQSLNFTVQSLLDKLYTDSEARQARDEAIEARQIADAAVAERDEMRAQLELGADGLVGKLQKQLEEQNALLELRGRQIKQLKAELSDLQTVRAKELQRNELETRELYLMLRDAQDVAASAAAKKGKDGKLGQTDPALMQGILDREKLLDKLEMQLERSKTQAKLEGKVWQAVEPEDKLRELRERMDGLDEERNRQEFARADYTNSFLGSVNRKPVPKRAGDDDTDADDEEMIVEKPRLVELRRPKMSSTQQGALLGEIASKVKKLDESDDEAEGEKPESAEKPEDGAEKFSGPPPPPPPPMPGMDGAPSMPGFENGAPPPPPPPPMPGMNGPPPPPPPPMPGFAGGAPPPPPPMPGFAGGAPPPPPMPGFAGGAPPPPPMPGMGGPPPPPPPPGAPPMPGARRGPGFLPQPGYAPTQKIGLAVARPKKKLKALHWEKVDTPQVTMWATHAPTYEAKEEKYRELSKKGVLDEVEKLFLAKEIKQIAKKQSAKNDKKQLISNDLVKGFHVAFAKFNQHSADDLVRMIIHCDKPILESDVVIEFLQRTELCVIPEQVAKSMAPYAKDWTGPDAANATRESNPDELTREDQIYLYTAYELHHYWKARMRALDLTRTYESEYDDIFTKLQEVVRVSDSLRDSVSLMNVLGLILDIGNYMNDANKQATGFKLSSLARLGMVKDDKNESTFADLVERIVRTQYSEWESFVEEIAGVIPAQKINVEQLSTDAKKYIDNIKNVQASLDSGNLSDPKKFHPEDRVSIVVQRSMKDARRKAEAMEDYLEDMKKTYNDILTFYGEDPTDENARRDFFGKLAVFVNEWKKSREKNIRWEEQRRRNEEAMRRKAAQAAPRSPTADGPLLSPASTGAMDTLLEKLRAAAPQTRDQRDRRRRARLKDRHQVRVASGQKMPELKGISGDEEGSSAANGLLSPNSIASGEASGDTGAEGEEKDKKDGGTSEGEDIADRAAVMLQGIRGDGTEVSDSPGREDSIRVRRRRENAGTEREARRRRRARQGGSTADESIKEEPGAGDGDNGTDSRPGTGYSRPGTAHTEATTTDSVAESEQTKTESEADGERTALPSPPPEKDEDEPMPDADADDDTDGPREDAESEAKEGDAEKDSDRPESPLPTPVTIVSPPSPGKEDKSEAPAVSKDDE</sequence>
<feature type="compositionally biased region" description="Pro residues" evidence="4">
    <location>
        <begin position="1013"/>
        <end position="1095"/>
    </location>
</feature>
<dbReference type="GO" id="GO:0043332">
    <property type="term" value="C:mating projection tip"/>
    <property type="evidence" value="ECO:0007669"/>
    <property type="project" value="TreeGrafter"/>
</dbReference>
<evidence type="ECO:0000259" key="5">
    <source>
        <dbReference type="PROSITE" id="PS51231"/>
    </source>
</evidence>
<evidence type="ECO:0000259" key="7">
    <source>
        <dbReference type="PROSITE" id="PS51444"/>
    </source>
</evidence>
<feature type="compositionally biased region" description="Acidic residues" evidence="4">
    <location>
        <begin position="1776"/>
        <end position="1791"/>
    </location>
</feature>
<reference evidence="8 9" key="1">
    <citation type="journal article" date="2019" name="Sci. Rep.">
        <title>A multi-omics analysis of the grapevine pathogen Lasiodiplodia theobromae reveals that temperature affects the expression of virulence- and pathogenicity-related genes.</title>
        <authorList>
            <person name="Felix C."/>
            <person name="Meneses R."/>
            <person name="Goncalves M.F.M."/>
            <person name="Tilleman L."/>
            <person name="Duarte A.S."/>
            <person name="Jorrin-Novo J.V."/>
            <person name="Van de Peer Y."/>
            <person name="Deforce D."/>
            <person name="Van Nieuwerburgh F."/>
            <person name="Esteves A.C."/>
            <person name="Alves A."/>
        </authorList>
    </citation>
    <scope>NUCLEOTIDE SEQUENCE [LARGE SCALE GENOMIC DNA]</scope>
    <source>
        <strain evidence="8 9">LA-SOL3</strain>
    </source>
</reference>
<feature type="compositionally biased region" description="Polar residues" evidence="4">
    <location>
        <begin position="147"/>
        <end position="167"/>
    </location>
</feature>
<evidence type="ECO:0000256" key="3">
    <source>
        <dbReference type="SAM" id="Coils"/>
    </source>
</evidence>
<feature type="compositionally biased region" description="Acidic residues" evidence="4">
    <location>
        <begin position="918"/>
        <end position="927"/>
    </location>
</feature>
<feature type="compositionally biased region" description="Basic residues" evidence="4">
    <location>
        <begin position="1579"/>
        <end position="1591"/>
    </location>
</feature>
<dbReference type="GO" id="GO:0051017">
    <property type="term" value="P:actin filament bundle assembly"/>
    <property type="evidence" value="ECO:0007669"/>
    <property type="project" value="TreeGrafter"/>
</dbReference>
<keyword evidence="1 3" id="KW-0175">Coiled coil</keyword>
<dbReference type="GO" id="GO:0030010">
    <property type="term" value="P:establishment of cell polarity"/>
    <property type="evidence" value="ECO:0007669"/>
    <property type="project" value="UniProtKB-ARBA"/>
</dbReference>
<dbReference type="PROSITE" id="PS51444">
    <property type="entry name" value="FH2"/>
    <property type="match status" value="1"/>
</dbReference>
<dbReference type="GO" id="GO:1903475">
    <property type="term" value="P:mitotic actomyosin contractile ring assembly"/>
    <property type="evidence" value="ECO:0007669"/>
    <property type="project" value="TreeGrafter"/>
</dbReference>
<keyword evidence="9" id="KW-1185">Reference proteome</keyword>
<feature type="region of interest" description="Disordered" evidence="4">
    <location>
        <begin position="1522"/>
        <end position="1846"/>
    </location>
</feature>
<dbReference type="InterPro" id="IPR051661">
    <property type="entry name" value="Actin_filament_regulator"/>
</dbReference>
<dbReference type="InterPro" id="IPR014767">
    <property type="entry name" value="DAD_dom"/>
</dbReference>
<dbReference type="SMART" id="SM01139">
    <property type="entry name" value="Drf_FH3"/>
    <property type="match status" value="1"/>
</dbReference>
<dbReference type="GO" id="GO:0005934">
    <property type="term" value="C:cellular bud tip"/>
    <property type="evidence" value="ECO:0007669"/>
    <property type="project" value="UniProtKB-ARBA"/>
</dbReference>
<feature type="compositionally biased region" description="Basic and acidic residues" evidence="4">
    <location>
        <begin position="1754"/>
        <end position="1766"/>
    </location>
</feature>
<name>A0A5N5DTQ0_9PEZI</name>
<dbReference type="Gene3D" id="1.10.238.150">
    <property type="entry name" value="Formin, FH3 diaphanous domain"/>
    <property type="match status" value="1"/>
</dbReference>
<evidence type="ECO:0000256" key="4">
    <source>
        <dbReference type="SAM" id="MobiDB-lite"/>
    </source>
</evidence>
<feature type="domain" description="FH2" evidence="7">
    <location>
        <begin position="1116"/>
        <end position="1537"/>
    </location>
</feature>
<feature type="compositionally biased region" description="Low complexity" evidence="4">
    <location>
        <begin position="36"/>
        <end position="50"/>
    </location>
</feature>
<dbReference type="Gene3D" id="1.25.10.10">
    <property type="entry name" value="Leucine-rich Repeat Variant"/>
    <property type="match status" value="1"/>
</dbReference>
<dbReference type="GO" id="GO:0000131">
    <property type="term" value="C:incipient cellular bud site"/>
    <property type="evidence" value="ECO:0007669"/>
    <property type="project" value="UniProtKB-ARBA"/>
</dbReference>
<dbReference type="GO" id="GO:0032991">
    <property type="term" value="C:protein-containing complex"/>
    <property type="evidence" value="ECO:0007669"/>
    <property type="project" value="UniProtKB-ARBA"/>
</dbReference>
<dbReference type="FunFam" id="1.10.238.150:FF:000003">
    <property type="entry name" value="Cytokinesis protein SepA"/>
    <property type="match status" value="1"/>
</dbReference>
<dbReference type="GO" id="GO:0032153">
    <property type="term" value="C:cell division site"/>
    <property type="evidence" value="ECO:0007669"/>
    <property type="project" value="TreeGrafter"/>
</dbReference>
<dbReference type="SUPFAM" id="SSF48371">
    <property type="entry name" value="ARM repeat"/>
    <property type="match status" value="1"/>
</dbReference>
<dbReference type="GO" id="GO:0031267">
    <property type="term" value="F:small GTPase binding"/>
    <property type="evidence" value="ECO:0007669"/>
    <property type="project" value="InterPro"/>
</dbReference>
<feature type="compositionally biased region" description="Basic and acidic residues" evidence="4">
    <location>
        <begin position="970"/>
        <end position="984"/>
    </location>
</feature>
<proteinExistence type="inferred from homology"/>
<dbReference type="GO" id="GO:0033554">
    <property type="term" value="P:cellular response to stress"/>
    <property type="evidence" value="ECO:0007669"/>
    <property type="project" value="UniProtKB-ARBA"/>
</dbReference>
<feature type="region of interest" description="Disordered" evidence="4">
    <location>
        <begin position="100"/>
        <end position="197"/>
    </location>
</feature>
<dbReference type="Pfam" id="PF06367">
    <property type="entry name" value="Drf_FH3"/>
    <property type="match status" value="1"/>
</dbReference>
<dbReference type="PROSITE" id="PS51231">
    <property type="entry name" value="DAD"/>
    <property type="match status" value="1"/>
</dbReference>
<comment type="caution">
    <text evidence="8">The sequence shown here is derived from an EMBL/GenBank/DDBJ whole genome shotgun (WGS) entry which is preliminary data.</text>
</comment>
<feature type="compositionally biased region" description="Basic and acidic residues" evidence="4">
    <location>
        <begin position="1675"/>
        <end position="1696"/>
    </location>
</feature>
<dbReference type="SUPFAM" id="SSF101447">
    <property type="entry name" value="Formin homology 2 domain (FH2 domain)"/>
    <property type="match status" value="1"/>
</dbReference>
<dbReference type="GO" id="GO:0003779">
    <property type="term" value="F:actin binding"/>
    <property type="evidence" value="ECO:0007669"/>
    <property type="project" value="InterPro"/>
</dbReference>
<comment type="similarity">
    <text evidence="2">Belongs to the formin homology family. BNI1 subfamily.</text>
</comment>
<feature type="coiled-coil region" evidence="3">
    <location>
        <begin position="837"/>
        <end position="894"/>
    </location>
</feature>
<feature type="compositionally biased region" description="Basic and acidic residues" evidence="4">
    <location>
        <begin position="1522"/>
        <end position="1533"/>
    </location>
</feature>
<dbReference type="Pfam" id="PF02181">
    <property type="entry name" value="FH2"/>
    <property type="match status" value="1"/>
</dbReference>
<feature type="region of interest" description="Disordered" evidence="4">
    <location>
        <begin position="316"/>
        <end position="342"/>
    </location>
</feature>
<feature type="compositionally biased region" description="Polar residues" evidence="4">
    <location>
        <begin position="1742"/>
        <end position="1753"/>
    </location>
</feature>
<feature type="compositionally biased region" description="Basic and acidic residues" evidence="4">
    <location>
        <begin position="1637"/>
        <end position="1646"/>
    </location>
</feature>
<feature type="compositionally biased region" description="Basic and acidic residues" evidence="4">
    <location>
        <begin position="1792"/>
        <end position="1815"/>
    </location>
</feature>
<gene>
    <name evidence="8" type="primary">sepA</name>
    <name evidence="8" type="ORF">DBV05_g66</name>
</gene>
<feature type="coiled-coil region" evidence="3">
    <location>
        <begin position="760"/>
        <end position="794"/>
    </location>
</feature>
<feature type="compositionally biased region" description="Polar residues" evidence="4">
    <location>
        <begin position="1613"/>
        <end position="1625"/>
    </location>
</feature>
<dbReference type="PANTHER" id="PTHR47102:SF2">
    <property type="entry name" value="PROTEIN BNI1"/>
    <property type="match status" value="1"/>
</dbReference>
<dbReference type="GO" id="GO:0015629">
    <property type="term" value="C:actin cytoskeleton"/>
    <property type="evidence" value="ECO:0007669"/>
    <property type="project" value="UniProtKB-ARBA"/>
</dbReference>
<dbReference type="InterPro" id="IPR042201">
    <property type="entry name" value="FH2_Formin_sf"/>
</dbReference>
<evidence type="ECO:0000313" key="8">
    <source>
        <dbReference type="EMBL" id="KAB2581416.1"/>
    </source>
</evidence>
<evidence type="ECO:0000256" key="2">
    <source>
        <dbReference type="ARBA" id="ARBA00037935"/>
    </source>
</evidence>
<feature type="domain" description="GBD/FH3" evidence="6">
    <location>
        <begin position="262"/>
        <end position="693"/>
    </location>
</feature>
<organism evidence="8 9">
    <name type="scientific">Lasiodiplodia theobromae</name>
    <dbReference type="NCBI Taxonomy" id="45133"/>
    <lineage>
        <taxon>Eukaryota</taxon>
        <taxon>Fungi</taxon>
        <taxon>Dikarya</taxon>
        <taxon>Ascomycota</taxon>
        <taxon>Pezizomycotina</taxon>
        <taxon>Dothideomycetes</taxon>
        <taxon>Dothideomycetes incertae sedis</taxon>
        <taxon>Botryosphaeriales</taxon>
        <taxon>Botryosphaeriaceae</taxon>
        <taxon>Lasiodiplodia</taxon>
    </lineage>
</organism>
<dbReference type="PANTHER" id="PTHR47102">
    <property type="entry name" value="PROTEIN BNI1"/>
    <property type="match status" value="1"/>
</dbReference>
<feature type="compositionally biased region" description="Low complexity" evidence="4">
    <location>
        <begin position="999"/>
        <end position="1012"/>
    </location>
</feature>
<dbReference type="FunFam" id="6.10.30.50:FF:000001">
    <property type="entry name" value="Cytokinesis sepA protein"/>
    <property type="match status" value="1"/>
</dbReference>
<feature type="compositionally biased region" description="Polar residues" evidence="4">
    <location>
        <begin position="184"/>
        <end position="197"/>
    </location>
</feature>
<dbReference type="GO" id="GO:0005938">
    <property type="term" value="C:cell cortex"/>
    <property type="evidence" value="ECO:0007669"/>
    <property type="project" value="UniProtKB-ARBA"/>
</dbReference>
<dbReference type="EMBL" id="VCHE01000001">
    <property type="protein sequence ID" value="KAB2581416.1"/>
    <property type="molecule type" value="Genomic_DNA"/>
</dbReference>
<dbReference type="InterPro" id="IPR014768">
    <property type="entry name" value="GBD/FH3_dom"/>
</dbReference>
<feature type="region of interest" description="Disordered" evidence="4">
    <location>
        <begin position="903"/>
        <end position="1110"/>
    </location>
</feature>
<dbReference type="Pfam" id="PF06371">
    <property type="entry name" value="Drf_GBD"/>
    <property type="match status" value="1"/>
</dbReference>
<dbReference type="Proteomes" id="UP000325902">
    <property type="component" value="Unassembled WGS sequence"/>
</dbReference>
<dbReference type="PROSITE" id="PS51232">
    <property type="entry name" value="GBD_FH3"/>
    <property type="match status" value="1"/>
</dbReference>
<evidence type="ECO:0000313" key="9">
    <source>
        <dbReference type="Proteomes" id="UP000325902"/>
    </source>
</evidence>
<feature type="compositionally biased region" description="Basic and acidic residues" evidence="4">
    <location>
        <begin position="928"/>
        <end position="939"/>
    </location>
</feature>
<dbReference type="InterPro" id="IPR010472">
    <property type="entry name" value="FH3_dom"/>
</dbReference>